<dbReference type="SUPFAM" id="SSF48726">
    <property type="entry name" value="Immunoglobulin"/>
    <property type="match status" value="1"/>
</dbReference>
<dbReference type="PANTHER" id="PTHR11481">
    <property type="entry name" value="IMMUNOGLOBULIN FC RECEPTOR"/>
    <property type="match status" value="1"/>
</dbReference>
<dbReference type="InterPro" id="IPR050488">
    <property type="entry name" value="Ig_Fc_receptor"/>
</dbReference>
<evidence type="ECO:0000256" key="9">
    <source>
        <dbReference type="ARBA" id="ARBA00023157"/>
    </source>
</evidence>
<evidence type="ECO:0000256" key="8">
    <source>
        <dbReference type="ARBA" id="ARBA00023136"/>
    </source>
</evidence>
<evidence type="ECO:0000256" key="4">
    <source>
        <dbReference type="ARBA" id="ARBA00022692"/>
    </source>
</evidence>
<keyword evidence="6" id="KW-0677">Repeat</keyword>
<reference evidence="14" key="2">
    <citation type="submission" date="2025-08" db="UniProtKB">
        <authorList>
            <consortium name="Ensembl"/>
        </authorList>
    </citation>
    <scope>IDENTIFICATION</scope>
</reference>
<evidence type="ECO:0000256" key="5">
    <source>
        <dbReference type="ARBA" id="ARBA00022729"/>
    </source>
</evidence>
<keyword evidence="8" id="KW-0472">Membrane</keyword>
<dbReference type="AlphaFoldDB" id="A0A8D2D179"/>
<keyword evidence="4" id="KW-0812">Transmembrane</keyword>
<dbReference type="InterPro" id="IPR013783">
    <property type="entry name" value="Ig-like_fold"/>
</dbReference>
<evidence type="ECO:0000256" key="6">
    <source>
        <dbReference type="ARBA" id="ARBA00022737"/>
    </source>
</evidence>
<dbReference type="GO" id="GO:0019864">
    <property type="term" value="F:IgG binding"/>
    <property type="evidence" value="ECO:0007669"/>
    <property type="project" value="UniProtKB-KW"/>
</dbReference>
<sequence>SITELHPQLFISVVKLEPPWIQVLKEDYVTLKCQGARNTEDHSTQWFHNRSLILTQTQPSYRFKAKNDDSGEYTCQMNQTSLSDPVHLDVHSGHAGYPCSYYVITMTIASHARWHLPVILTTLEAEAGGSQVEASLGNLARPYLKIKCKRTGDVAQW</sequence>
<dbReference type="Gene3D" id="2.60.40.10">
    <property type="entry name" value="Immunoglobulins"/>
    <property type="match status" value="1"/>
</dbReference>
<dbReference type="PROSITE" id="PS50835">
    <property type="entry name" value="IG_LIKE"/>
    <property type="match status" value="1"/>
</dbReference>
<accession>A0A8D2D179</accession>
<dbReference type="FunFam" id="2.60.40.10:FF:000356">
    <property type="entry name" value="Low affinity immunoglobulin gamma Fc region receptor III-A"/>
    <property type="match status" value="1"/>
</dbReference>
<evidence type="ECO:0000256" key="10">
    <source>
        <dbReference type="ARBA" id="ARBA00023170"/>
    </source>
</evidence>
<keyword evidence="12" id="KW-0393">Immunoglobulin domain</keyword>
<evidence type="ECO:0000313" key="15">
    <source>
        <dbReference type="Proteomes" id="UP000694564"/>
    </source>
</evidence>
<dbReference type="InterPro" id="IPR036179">
    <property type="entry name" value="Ig-like_dom_sf"/>
</dbReference>
<keyword evidence="5" id="KW-0732">Signal</keyword>
<dbReference type="GO" id="GO:0001788">
    <property type="term" value="P:antibody-dependent cellular cytotoxicity"/>
    <property type="evidence" value="ECO:0007669"/>
    <property type="project" value="TreeGrafter"/>
</dbReference>
<comment type="subcellular location">
    <subcellularLocation>
        <location evidence="1">Cell membrane</location>
        <topology evidence="1">Single-pass type I membrane protein</topology>
    </subcellularLocation>
</comment>
<dbReference type="GeneTree" id="ENSGT01050000244808"/>
<dbReference type="InterPro" id="IPR007110">
    <property type="entry name" value="Ig-like_dom"/>
</dbReference>
<keyword evidence="3" id="KW-0390">IgG-binding protein</keyword>
<evidence type="ECO:0000256" key="11">
    <source>
        <dbReference type="ARBA" id="ARBA00023180"/>
    </source>
</evidence>
<dbReference type="GO" id="GO:0032760">
    <property type="term" value="P:positive regulation of tumor necrosis factor production"/>
    <property type="evidence" value="ECO:0007669"/>
    <property type="project" value="TreeGrafter"/>
</dbReference>
<reference evidence="14" key="3">
    <citation type="submission" date="2025-09" db="UniProtKB">
        <authorList>
            <consortium name="Ensembl"/>
        </authorList>
    </citation>
    <scope>IDENTIFICATION</scope>
</reference>
<evidence type="ECO:0000256" key="3">
    <source>
        <dbReference type="ARBA" id="ARBA00022652"/>
    </source>
</evidence>
<evidence type="ECO:0000256" key="2">
    <source>
        <dbReference type="ARBA" id="ARBA00022475"/>
    </source>
</evidence>
<evidence type="ECO:0000259" key="13">
    <source>
        <dbReference type="PROSITE" id="PS50835"/>
    </source>
</evidence>
<dbReference type="GO" id="GO:0050766">
    <property type="term" value="P:positive regulation of phagocytosis"/>
    <property type="evidence" value="ECO:0007669"/>
    <property type="project" value="TreeGrafter"/>
</dbReference>
<evidence type="ECO:0000256" key="1">
    <source>
        <dbReference type="ARBA" id="ARBA00004251"/>
    </source>
</evidence>
<evidence type="ECO:0000256" key="12">
    <source>
        <dbReference type="ARBA" id="ARBA00023319"/>
    </source>
</evidence>
<keyword evidence="10" id="KW-0675">Receptor</keyword>
<name>A0A8D2D179_SCIVU</name>
<keyword evidence="15" id="KW-1185">Reference proteome</keyword>
<dbReference type="GO" id="GO:0019770">
    <property type="term" value="F:IgG receptor activity"/>
    <property type="evidence" value="ECO:0007669"/>
    <property type="project" value="TreeGrafter"/>
</dbReference>
<dbReference type="GO" id="GO:0009897">
    <property type="term" value="C:external side of plasma membrane"/>
    <property type="evidence" value="ECO:0007669"/>
    <property type="project" value="TreeGrafter"/>
</dbReference>
<keyword evidence="11" id="KW-0325">Glycoprotein</keyword>
<feature type="domain" description="Ig-like" evidence="13">
    <location>
        <begin position="7"/>
        <end position="87"/>
    </location>
</feature>
<reference evidence="14" key="1">
    <citation type="submission" date="2020-06" db="EMBL/GenBank/DDBJ databases">
        <authorList>
            <consortium name="Wellcome Sanger Institute Data Sharing"/>
        </authorList>
    </citation>
    <scope>NUCLEOTIDE SEQUENCE [LARGE SCALE GENOMIC DNA]</scope>
</reference>
<keyword evidence="2" id="KW-1003">Cell membrane</keyword>
<evidence type="ECO:0000256" key="7">
    <source>
        <dbReference type="ARBA" id="ARBA00022989"/>
    </source>
</evidence>
<evidence type="ECO:0000313" key="14">
    <source>
        <dbReference type="Ensembl" id="ENSSVLP00005017645.1"/>
    </source>
</evidence>
<dbReference type="Pfam" id="PF13895">
    <property type="entry name" value="Ig_2"/>
    <property type="match status" value="1"/>
</dbReference>
<dbReference type="PANTHER" id="PTHR11481:SF97">
    <property type="entry name" value="LOW AFFINITY IMMUNOGLOBULIN GAMMA FC REGION RECEPTOR II-B-RELATED"/>
    <property type="match status" value="1"/>
</dbReference>
<proteinExistence type="predicted"/>
<organism evidence="14 15">
    <name type="scientific">Sciurus vulgaris</name>
    <name type="common">Eurasian red squirrel</name>
    <dbReference type="NCBI Taxonomy" id="55149"/>
    <lineage>
        <taxon>Eukaryota</taxon>
        <taxon>Metazoa</taxon>
        <taxon>Chordata</taxon>
        <taxon>Craniata</taxon>
        <taxon>Vertebrata</taxon>
        <taxon>Euteleostomi</taxon>
        <taxon>Mammalia</taxon>
        <taxon>Eutheria</taxon>
        <taxon>Euarchontoglires</taxon>
        <taxon>Glires</taxon>
        <taxon>Rodentia</taxon>
        <taxon>Sciuromorpha</taxon>
        <taxon>Sciuridae</taxon>
        <taxon>Sciurinae</taxon>
        <taxon>Sciurini</taxon>
        <taxon>Sciurus</taxon>
    </lineage>
</organism>
<keyword evidence="9" id="KW-1015">Disulfide bond</keyword>
<keyword evidence="7" id="KW-1133">Transmembrane helix</keyword>
<protein>
    <recommendedName>
        <fullName evidence="13">Ig-like domain-containing protein</fullName>
    </recommendedName>
</protein>
<dbReference type="Proteomes" id="UP000694564">
    <property type="component" value="Chromosome 1"/>
</dbReference>
<dbReference type="Ensembl" id="ENSSVLT00005019644.1">
    <property type="protein sequence ID" value="ENSSVLP00005017645.1"/>
    <property type="gene ID" value="ENSSVLG00005014017.1"/>
</dbReference>